<dbReference type="RefSeq" id="WP_376838747.1">
    <property type="nucleotide sequence ID" value="NZ_JBHMAU010000028.1"/>
</dbReference>
<proteinExistence type="predicted"/>
<dbReference type="CDD" id="cd07822">
    <property type="entry name" value="SRPBCC_4"/>
    <property type="match status" value="1"/>
</dbReference>
<dbReference type="InterPro" id="IPR019587">
    <property type="entry name" value="Polyketide_cyclase/dehydratase"/>
</dbReference>
<dbReference type="Pfam" id="PF10604">
    <property type="entry name" value="Polyketide_cyc2"/>
    <property type="match status" value="1"/>
</dbReference>
<sequence>MTALRILAICLCIPLALAAGSLAYSHLRPLAITAETELDATPAEVWAVLADNSAYSAWHPSIIDSSGTIAVGQRLHNTVIFGDETMTFRPKVLAAEPERELTWIGHTWMPGLADGRHSFHLEPLPDGGTRLTQTEVFAGAAVPWAAGMLSEMEAEFGAVNTAVDARAAALRTEGALEAGDG</sequence>
<dbReference type="PANTHER" id="PTHR36166">
    <property type="entry name" value="CHROMOSOME 9, WHOLE GENOME SHOTGUN SEQUENCE"/>
    <property type="match status" value="1"/>
</dbReference>
<evidence type="ECO:0000313" key="3">
    <source>
        <dbReference type="Proteomes" id="UP001589707"/>
    </source>
</evidence>
<dbReference type="Proteomes" id="UP001589707">
    <property type="component" value="Unassembled WGS sequence"/>
</dbReference>
<protein>
    <submittedName>
        <fullName evidence="2">SRPBCC family protein</fullName>
    </submittedName>
</protein>
<accession>A0ABV5X0Q9</accession>
<keyword evidence="1" id="KW-0732">Signal</keyword>
<name>A0ABV5X0Q9_9MICO</name>
<organism evidence="2 3">
    <name type="scientific">Brevibacterium otitidis</name>
    <dbReference type="NCBI Taxonomy" id="53364"/>
    <lineage>
        <taxon>Bacteria</taxon>
        <taxon>Bacillati</taxon>
        <taxon>Actinomycetota</taxon>
        <taxon>Actinomycetes</taxon>
        <taxon>Micrococcales</taxon>
        <taxon>Brevibacteriaceae</taxon>
        <taxon>Brevibacterium</taxon>
    </lineage>
</organism>
<feature type="chain" id="PRO_5047144844" evidence="1">
    <location>
        <begin position="19"/>
        <end position="181"/>
    </location>
</feature>
<gene>
    <name evidence="2" type="ORF">ACFFN1_03770</name>
</gene>
<dbReference type="Gene3D" id="3.30.530.20">
    <property type="match status" value="1"/>
</dbReference>
<keyword evidence="3" id="KW-1185">Reference proteome</keyword>
<dbReference type="EMBL" id="JBHMAU010000028">
    <property type="protein sequence ID" value="MFB9775534.1"/>
    <property type="molecule type" value="Genomic_DNA"/>
</dbReference>
<reference evidence="2 3" key="1">
    <citation type="submission" date="2024-09" db="EMBL/GenBank/DDBJ databases">
        <authorList>
            <person name="Sun Q."/>
            <person name="Mori K."/>
        </authorList>
    </citation>
    <scope>NUCLEOTIDE SEQUENCE [LARGE SCALE GENOMIC DNA]</scope>
    <source>
        <strain evidence="2 3">JCM 11683</strain>
    </source>
</reference>
<dbReference type="PANTHER" id="PTHR36166:SF1">
    <property type="entry name" value="SRPBCC DOMAIN-CONTAINING PROTEIN"/>
    <property type="match status" value="1"/>
</dbReference>
<feature type="signal peptide" evidence="1">
    <location>
        <begin position="1"/>
        <end position="18"/>
    </location>
</feature>
<dbReference type="SUPFAM" id="SSF55961">
    <property type="entry name" value="Bet v1-like"/>
    <property type="match status" value="1"/>
</dbReference>
<comment type="caution">
    <text evidence="2">The sequence shown here is derived from an EMBL/GenBank/DDBJ whole genome shotgun (WGS) entry which is preliminary data.</text>
</comment>
<evidence type="ECO:0000313" key="2">
    <source>
        <dbReference type="EMBL" id="MFB9775534.1"/>
    </source>
</evidence>
<evidence type="ECO:0000256" key="1">
    <source>
        <dbReference type="SAM" id="SignalP"/>
    </source>
</evidence>
<dbReference type="InterPro" id="IPR023393">
    <property type="entry name" value="START-like_dom_sf"/>
</dbReference>